<dbReference type="GO" id="GO:0045893">
    <property type="term" value="P:positive regulation of DNA-templated transcription"/>
    <property type="evidence" value="ECO:0007669"/>
    <property type="project" value="UniProtKB-ARBA"/>
</dbReference>
<dbReference type="KEGG" id="pmrn:116940052"/>
<dbReference type="Gene3D" id="1.10.10.10">
    <property type="entry name" value="Winged helix-like DNA-binding domain superfamily/Winged helix DNA-binding domain"/>
    <property type="match status" value="1"/>
</dbReference>
<dbReference type="PROSITE" id="PS51507">
    <property type="entry name" value="IRF_2"/>
    <property type="match status" value="1"/>
</dbReference>
<dbReference type="PANTHER" id="PTHR11949:SF53">
    <property type="entry name" value="IRF TRYPTOPHAN PENTAD REPEAT DOMAIN-CONTAINING PROTEIN"/>
    <property type="match status" value="1"/>
</dbReference>
<evidence type="ECO:0000313" key="3">
    <source>
        <dbReference type="RefSeq" id="XP_032805219.1"/>
    </source>
</evidence>
<dbReference type="InterPro" id="IPR036390">
    <property type="entry name" value="WH_DNA-bd_sf"/>
</dbReference>
<dbReference type="RefSeq" id="XP_032805219.1">
    <property type="nucleotide sequence ID" value="XM_032949328.1"/>
</dbReference>
<keyword evidence="2" id="KW-1185">Reference proteome</keyword>
<organism evidence="2 3">
    <name type="scientific">Petromyzon marinus</name>
    <name type="common">Sea lamprey</name>
    <dbReference type="NCBI Taxonomy" id="7757"/>
    <lineage>
        <taxon>Eukaryota</taxon>
        <taxon>Metazoa</taxon>
        <taxon>Chordata</taxon>
        <taxon>Craniata</taxon>
        <taxon>Vertebrata</taxon>
        <taxon>Cyclostomata</taxon>
        <taxon>Hyperoartia</taxon>
        <taxon>Petromyzontiformes</taxon>
        <taxon>Petromyzontidae</taxon>
        <taxon>Petromyzon</taxon>
    </lineage>
</organism>
<name>A0AAJ7WPC6_PETMA</name>
<gene>
    <name evidence="3" type="primary">LOC116940052</name>
</gene>
<accession>A0AAJ7WPC6</accession>
<dbReference type="InterPro" id="IPR008984">
    <property type="entry name" value="SMAD_FHA_dom_sf"/>
</dbReference>
<dbReference type="GO" id="GO:0000981">
    <property type="term" value="F:DNA-binding transcription factor activity, RNA polymerase II-specific"/>
    <property type="evidence" value="ECO:0007669"/>
    <property type="project" value="TreeGrafter"/>
</dbReference>
<dbReference type="SUPFAM" id="SSF49879">
    <property type="entry name" value="SMAD/FHA domain"/>
    <property type="match status" value="1"/>
</dbReference>
<dbReference type="Pfam" id="PF10401">
    <property type="entry name" value="IRF-3"/>
    <property type="match status" value="1"/>
</dbReference>
<dbReference type="InterPro" id="IPR017855">
    <property type="entry name" value="SMAD-like_dom_sf"/>
</dbReference>
<reference evidence="3" key="1">
    <citation type="submission" date="2025-08" db="UniProtKB">
        <authorList>
            <consortium name="RefSeq"/>
        </authorList>
    </citation>
    <scope>IDENTIFICATION</scope>
    <source>
        <tissue evidence="3">Sperm</tissue>
    </source>
</reference>
<protein>
    <submittedName>
        <fullName evidence="3">Interferon regulatory factor 5-like isoform X1</fullName>
    </submittedName>
</protein>
<dbReference type="Gene3D" id="2.60.200.10">
    <property type="match status" value="1"/>
</dbReference>
<dbReference type="AlphaFoldDB" id="A0AAJ7WPC6"/>
<feature type="domain" description="IRF tryptophan pentad repeat" evidence="1">
    <location>
        <begin position="53"/>
        <end position="152"/>
    </location>
</feature>
<dbReference type="GO" id="GO:0000978">
    <property type="term" value="F:RNA polymerase II cis-regulatory region sequence-specific DNA binding"/>
    <property type="evidence" value="ECO:0007669"/>
    <property type="project" value="TreeGrafter"/>
</dbReference>
<dbReference type="SUPFAM" id="SSF46785">
    <property type="entry name" value="Winged helix' DNA-binding domain"/>
    <property type="match status" value="1"/>
</dbReference>
<dbReference type="Proteomes" id="UP001318040">
    <property type="component" value="Chromosome 7"/>
</dbReference>
<sequence>MRVTTITATTIIITTSTITTKSSARFNWSQFLTEQLASPQILQEPQAMPGKCHTLLRDWLGNLANAGLYGVAWEDDSRSAVRIPWDSTKKRLSRDTDSIFRAYATMKGRVDSSKPSDWRQSLRCALERMLECETDGAKLSPPELFRVYRLFPRTPGRPAHPSCSLNQRTAEVSQVPEFRASAMSHLQNSFGEMNIEPHGATLLARGMGEDPVLCPPLETTGVFCGPEVCLAPGTQGEVAHHLDPCIALPHHHHHHLPAPGEFYQGGAVQPFVHDSNVSMESVGSFQGAAVAPAVMEELMHRLKVTISYFGHVVLMTEVAAAAGVPVGCLVCNEEWEPSEVARYSLPGMPEPHVLRLPAPPPQLEEVKREEVAERLSIMGNGLLLEATPKGVEATRLCRCRVFYSGPGQHASERANALTRADKRTRARTLLYDFADFLQKMSAWYDGSDDARRRPPPDCDVVLCLGSKWPNGKAAHNKAITVQVTHVHSEMLLATATGKEDPELSVPNSADNFLSMMRQLRRSDSVESQ</sequence>
<dbReference type="SMART" id="SM01243">
    <property type="entry name" value="IRF-3"/>
    <property type="match status" value="1"/>
</dbReference>
<proteinExistence type="predicted"/>
<dbReference type="SMART" id="SM00348">
    <property type="entry name" value="IRF"/>
    <property type="match status" value="1"/>
</dbReference>
<dbReference type="InterPro" id="IPR019471">
    <property type="entry name" value="Interferon_reg_factor-3"/>
</dbReference>
<dbReference type="Pfam" id="PF00605">
    <property type="entry name" value="IRF"/>
    <property type="match status" value="1"/>
</dbReference>
<dbReference type="GO" id="GO:0002376">
    <property type="term" value="P:immune system process"/>
    <property type="evidence" value="ECO:0007669"/>
    <property type="project" value="TreeGrafter"/>
</dbReference>
<evidence type="ECO:0000313" key="2">
    <source>
        <dbReference type="Proteomes" id="UP001318040"/>
    </source>
</evidence>
<dbReference type="InterPro" id="IPR036388">
    <property type="entry name" value="WH-like_DNA-bd_sf"/>
</dbReference>
<dbReference type="GO" id="GO:0005634">
    <property type="term" value="C:nucleus"/>
    <property type="evidence" value="ECO:0007669"/>
    <property type="project" value="TreeGrafter"/>
</dbReference>
<dbReference type="PANTHER" id="PTHR11949">
    <property type="entry name" value="INTERFERON REGULATORY FACTOR"/>
    <property type="match status" value="1"/>
</dbReference>
<evidence type="ECO:0000259" key="1">
    <source>
        <dbReference type="PROSITE" id="PS51507"/>
    </source>
</evidence>
<dbReference type="InterPro" id="IPR001346">
    <property type="entry name" value="Interferon_reg_fact_DNA-bd_dom"/>
</dbReference>